<evidence type="ECO:0000313" key="2">
    <source>
        <dbReference type="EMBL" id="MFD1546104.1"/>
    </source>
</evidence>
<keyword evidence="3" id="KW-1185">Reference proteome</keyword>
<dbReference type="RefSeq" id="WP_219538073.1">
    <property type="nucleotide sequence ID" value="NZ_JAHKRM010000043.1"/>
</dbReference>
<reference evidence="3" key="1">
    <citation type="journal article" date="2019" name="Int. J. Syst. Evol. Microbiol.">
        <title>The Global Catalogue of Microorganisms (GCM) 10K type strain sequencing project: providing services to taxonomists for standard genome sequencing and annotation.</title>
        <authorList>
            <consortium name="The Broad Institute Genomics Platform"/>
            <consortium name="The Broad Institute Genome Sequencing Center for Infectious Disease"/>
            <person name="Wu L."/>
            <person name="Ma J."/>
        </authorList>
    </citation>
    <scope>NUCLEOTIDE SEQUENCE [LARGE SCALE GENOMIC DNA]</scope>
    <source>
        <strain evidence="3">CGMCC 1.15399</strain>
    </source>
</reference>
<evidence type="ECO:0000313" key="3">
    <source>
        <dbReference type="Proteomes" id="UP001597097"/>
    </source>
</evidence>
<feature type="region of interest" description="Disordered" evidence="1">
    <location>
        <begin position="1"/>
        <end position="51"/>
    </location>
</feature>
<comment type="caution">
    <text evidence="2">The sequence shown here is derived from an EMBL/GenBank/DDBJ whole genome shotgun (WGS) entry which is preliminary data.</text>
</comment>
<organism evidence="2 3">
    <name type="scientific">Nonomuraea guangzhouensis</name>
    <dbReference type="NCBI Taxonomy" id="1291555"/>
    <lineage>
        <taxon>Bacteria</taxon>
        <taxon>Bacillati</taxon>
        <taxon>Actinomycetota</taxon>
        <taxon>Actinomycetes</taxon>
        <taxon>Streptosporangiales</taxon>
        <taxon>Streptosporangiaceae</taxon>
        <taxon>Nonomuraea</taxon>
    </lineage>
</organism>
<proteinExistence type="predicted"/>
<evidence type="ECO:0008006" key="4">
    <source>
        <dbReference type="Google" id="ProtNLM"/>
    </source>
</evidence>
<protein>
    <recommendedName>
        <fullName evidence="4">Integrase</fullName>
    </recommendedName>
</protein>
<dbReference type="EMBL" id="JBHUCM010000057">
    <property type="protein sequence ID" value="MFD1546104.1"/>
    <property type="molecule type" value="Genomic_DNA"/>
</dbReference>
<evidence type="ECO:0000256" key="1">
    <source>
        <dbReference type="SAM" id="MobiDB-lite"/>
    </source>
</evidence>
<name>A0ABW4GUC0_9ACTN</name>
<accession>A0ABW4GUC0</accession>
<gene>
    <name evidence="2" type="ORF">ACFSJ0_54350</name>
</gene>
<sequence>MVEADTAQRVPHTSGGDLASASLWPESDPEPASVGQIAGLRPRLRPRDGGDVPGADVELVDALDPLTRQVVTAWLRDNSSVPQRQTRLRVLASFLRWLYATEPALELLAATDAQLDAYSYAALITGVGTPGKPLARATVIRRRATLASFYAFAWRYGAVRPRREVTGAPPPTPAERRLLRKGVMRLADDGRWAEALAVALLEATGTSVEALAALTAHDVHPLASDGQLTLITLRGGRDGIVAFPVSPEIRHLLRAVCGNRAAGEPLISRGDGRGVDAEWIGAALTDAALAAGVRRQRAELLRPHLMRAVTVTDGLPITASFDCPNIHP</sequence>
<dbReference type="Proteomes" id="UP001597097">
    <property type="component" value="Unassembled WGS sequence"/>
</dbReference>